<evidence type="ECO:0000256" key="5">
    <source>
        <dbReference type="SAM" id="MobiDB-lite"/>
    </source>
</evidence>
<dbReference type="EMBL" id="MU069483">
    <property type="protein sequence ID" value="KAF5841544.1"/>
    <property type="molecule type" value="Genomic_DNA"/>
</dbReference>
<evidence type="ECO:0000259" key="7">
    <source>
        <dbReference type="PROSITE" id="PS50865"/>
    </source>
</evidence>
<dbReference type="Pfam" id="PF01753">
    <property type="entry name" value="zf-MYND"/>
    <property type="match status" value="1"/>
</dbReference>
<keyword evidence="1" id="KW-0479">Metal-binding</keyword>
<feature type="chain" id="PRO_5045600426" description="MYND-type domain-containing protein" evidence="6">
    <location>
        <begin position="16"/>
        <end position="241"/>
    </location>
</feature>
<keyword evidence="9" id="KW-1185">Reference proteome</keyword>
<feature type="region of interest" description="Disordered" evidence="5">
    <location>
        <begin position="88"/>
        <end position="121"/>
    </location>
</feature>
<keyword evidence="3" id="KW-0862">Zinc</keyword>
<reference evidence="8" key="1">
    <citation type="submission" date="2017-08" db="EMBL/GenBank/DDBJ databases">
        <authorList>
            <person name="Polle J.E."/>
            <person name="Barry K."/>
            <person name="Cushman J."/>
            <person name="Schmutz J."/>
            <person name="Tran D."/>
            <person name="Hathwaick L.T."/>
            <person name="Yim W.C."/>
            <person name="Jenkins J."/>
            <person name="Mckie-Krisberg Z.M."/>
            <person name="Prochnik S."/>
            <person name="Lindquist E."/>
            <person name="Dockter R.B."/>
            <person name="Adam C."/>
            <person name="Molina H."/>
            <person name="Bunkerborg J."/>
            <person name="Jin E."/>
            <person name="Buchheim M."/>
            <person name="Magnuson J."/>
        </authorList>
    </citation>
    <scope>NUCLEOTIDE SEQUENCE</scope>
    <source>
        <strain evidence="8">CCAP 19/18</strain>
    </source>
</reference>
<keyword evidence="6" id="KW-0732">Signal</keyword>
<feature type="signal peptide" evidence="6">
    <location>
        <begin position="1"/>
        <end position="15"/>
    </location>
</feature>
<organism evidence="8 9">
    <name type="scientific">Dunaliella salina</name>
    <name type="common">Green alga</name>
    <name type="synonym">Protococcus salinus</name>
    <dbReference type="NCBI Taxonomy" id="3046"/>
    <lineage>
        <taxon>Eukaryota</taxon>
        <taxon>Viridiplantae</taxon>
        <taxon>Chlorophyta</taxon>
        <taxon>core chlorophytes</taxon>
        <taxon>Chlorophyceae</taxon>
        <taxon>CS clade</taxon>
        <taxon>Chlamydomonadales</taxon>
        <taxon>Dunaliellaceae</taxon>
        <taxon>Dunaliella</taxon>
    </lineage>
</organism>
<feature type="domain" description="MYND-type" evidence="7">
    <location>
        <begin position="195"/>
        <end position="238"/>
    </location>
</feature>
<evidence type="ECO:0000256" key="6">
    <source>
        <dbReference type="SAM" id="SignalP"/>
    </source>
</evidence>
<keyword evidence="2 4" id="KW-0863">Zinc-finger</keyword>
<sequence>MAWYLMICLSSVTSGFWPKWVRFCTFKAGDQSLPAGLTDPAHKPTSSSNFGEITSSHYVPMLHPRVIDEIDSILRRETGMFQMVEVNRTQGPGCGGSEQGLRKEVEADVSRPSSATSQKLEYKGSSLSKIEALAQKHGFLLGGGNDDDKGDSPLVQAMKASLMTSSQGQAPPAAAPKAGTSPSPSPSSASSSAVCSKCGRSAAEALVPKLLRCGRCKATRYCSRDCQLNDYKVHKLVCKEN</sequence>
<evidence type="ECO:0000256" key="4">
    <source>
        <dbReference type="PROSITE-ProRule" id="PRU00134"/>
    </source>
</evidence>
<evidence type="ECO:0000256" key="2">
    <source>
        <dbReference type="ARBA" id="ARBA00022771"/>
    </source>
</evidence>
<dbReference type="Proteomes" id="UP000815325">
    <property type="component" value="Unassembled WGS sequence"/>
</dbReference>
<dbReference type="InterPro" id="IPR002893">
    <property type="entry name" value="Znf_MYND"/>
</dbReference>
<dbReference type="Gene3D" id="6.10.140.2220">
    <property type="match status" value="1"/>
</dbReference>
<comment type="caution">
    <text evidence="8">The sequence shown here is derived from an EMBL/GenBank/DDBJ whole genome shotgun (WGS) entry which is preliminary data.</text>
</comment>
<accession>A0ABQ7H3V9</accession>
<evidence type="ECO:0000256" key="3">
    <source>
        <dbReference type="ARBA" id="ARBA00022833"/>
    </source>
</evidence>
<feature type="compositionally biased region" description="Low complexity" evidence="5">
    <location>
        <begin position="164"/>
        <end position="190"/>
    </location>
</feature>
<gene>
    <name evidence="8" type="ORF">DUNSADRAFT_12473</name>
</gene>
<dbReference type="PROSITE" id="PS50865">
    <property type="entry name" value="ZF_MYND_2"/>
    <property type="match status" value="1"/>
</dbReference>
<dbReference type="SUPFAM" id="SSF144232">
    <property type="entry name" value="HIT/MYND zinc finger-like"/>
    <property type="match status" value="1"/>
</dbReference>
<evidence type="ECO:0000313" key="9">
    <source>
        <dbReference type="Proteomes" id="UP000815325"/>
    </source>
</evidence>
<feature type="region of interest" description="Disordered" evidence="5">
    <location>
        <begin position="162"/>
        <end position="190"/>
    </location>
</feature>
<feature type="compositionally biased region" description="Basic and acidic residues" evidence="5">
    <location>
        <begin position="100"/>
        <end position="109"/>
    </location>
</feature>
<dbReference type="PROSITE" id="PS01360">
    <property type="entry name" value="ZF_MYND_1"/>
    <property type="match status" value="1"/>
</dbReference>
<proteinExistence type="predicted"/>
<name>A0ABQ7H3V9_DUNSA</name>
<evidence type="ECO:0000256" key="1">
    <source>
        <dbReference type="ARBA" id="ARBA00022723"/>
    </source>
</evidence>
<evidence type="ECO:0000313" key="8">
    <source>
        <dbReference type="EMBL" id="KAF5841544.1"/>
    </source>
</evidence>
<protein>
    <recommendedName>
        <fullName evidence="7">MYND-type domain-containing protein</fullName>
    </recommendedName>
</protein>